<keyword evidence="6" id="KW-0443">Lipid metabolism</keyword>
<dbReference type="Proteomes" id="UP000249390">
    <property type="component" value="Unassembled WGS sequence"/>
</dbReference>
<comment type="similarity">
    <text evidence="4">Belongs to the enoyl-CoA hydratase/isomerase family.</text>
</comment>
<name>A0A328CYL2_9ASTE</name>
<comment type="catalytic activity">
    <reaction evidence="2">
        <text>a (3E)-enoyl-CoA = a 4-saturated (2E)-enoyl-CoA</text>
        <dbReference type="Rhea" id="RHEA:45228"/>
        <dbReference type="ChEBI" id="CHEBI:58521"/>
        <dbReference type="ChEBI" id="CHEBI:85097"/>
        <dbReference type="EC" id="5.3.3.8"/>
    </reaction>
</comment>
<accession>A0A328CYL2</accession>
<dbReference type="GO" id="GO:0004165">
    <property type="term" value="F:delta(3)-delta(2)-enoyl-CoA isomerase activity"/>
    <property type="evidence" value="ECO:0007669"/>
    <property type="project" value="UniProtKB-EC"/>
</dbReference>
<evidence type="ECO:0000313" key="8">
    <source>
        <dbReference type="Proteomes" id="UP000249390"/>
    </source>
</evidence>
<evidence type="ECO:0000256" key="5">
    <source>
        <dbReference type="ARBA" id="ARBA00012064"/>
    </source>
</evidence>
<dbReference type="AlphaFoldDB" id="A0A328CYL2"/>
<evidence type="ECO:0000256" key="6">
    <source>
        <dbReference type="ARBA" id="ARBA00023098"/>
    </source>
</evidence>
<dbReference type="GO" id="GO:0005777">
    <property type="term" value="C:peroxisome"/>
    <property type="evidence" value="ECO:0007669"/>
    <property type="project" value="TreeGrafter"/>
</dbReference>
<evidence type="ECO:0000256" key="2">
    <source>
        <dbReference type="ARBA" id="ARBA00000765"/>
    </source>
</evidence>
<comment type="catalytic activity">
    <reaction evidence="1">
        <text>a (3Z)-enoyl-CoA = a 4-saturated (2E)-enoyl-CoA</text>
        <dbReference type="Rhea" id="RHEA:45900"/>
        <dbReference type="ChEBI" id="CHEBI:85097"/>
        <dbReference type="ChEBI" id="CHEBI:85489"/>
        <dbReference type="EC" id="5.3.3.8"/>
    </reaction>
</comment>
<dbReference type="CDD" id="cd06558">
    <property type="entry name" value="crotonase-like"/>
    <property type="match status" value="1"/>
</dbReference>
<evidence type="ECO:0000313" key="7">
    <source>
        <dbReference type="EMBL" id="RAL38374.1"/>
    </source>
</evidence>
<protein>
    <recommendedName>
        <fullName evidence="5">Delta(3)-Delta(2)-enoyl-CoA isomerase</fullName>
        <ecNumber evidence="5">5.3.3.8</ecNumber>
    </recommendedName>
</protein>
<dbReference type="GO" id="GO:0006635">
    <property type="term" value="P:fatty acid beta-oxidation"/>
    <property type="evidence" value="ECO:0007669"/>
    <property type="project" value="TreeGrafter"/>
</dbReference>
<gene>
    <name evidence="7" type="ORF">DM860_002352</name>
</gene>
<dbReference type="InterPro" id="IPR001753">
    <property type="entry name" value="Enoyl-CoA_hydra/iso"/>
</dbReference>
<comment type="pathway">
    <text evidence="3">Lipid metabolism; fatty acid beta-oxidation.</text>
</comment>
<reference evidence="7 8" key="1">
    <citation type="submission" date="2018-06" db="EMBL/GenBank/DDBJ databases">
        <title>The Genome of Cuscuta australis (Dodder) Provides Insight into the Evolution of Plant Parasitism.</title>
        <authorList>
            <person name="Liu H."/>
        </authorList>
    </citation>
    <scope>NUCLEOTIDE SEQUENCE [LARGE SCALE GENOMIC DNA]</scope>
    <source>
        <strain evidence="8">cv. Yunnan</strain>
        <tissue evidence="7">Vines</tissue>
    </source>
</reference>
<dbReference type="Pfam" id="PF00378">
    <property type="entry name" value="ECH_1"/>
    <property type="match status" value="1"/>
</dbReference>
<evidence type="ECO:0000256" key="4">
    <source>
        <dbReference type="ARBA" id="ARBA00005254"/>
    </source>
</evidence>
<dbReference type="EC" id="5.3.3.8" evidence="5"/>
<dbReference type="PANTHER" id="PTHR11941">
    <property type="entry name" value="ENOYL-COA HYDRATASE-RELATED"/>
    <property type="match status" value="1"/>
</dbReference>
<evidence type="ECO:0000256" key="3">
    <source>
        <dbReference type="ARBA" id="ARBA00005005"/>
    </source>
</evidence>
<comment type="caution">
    <text evidence="7">The sequence shown here is derived from an EMBL/GenBank/DDBJ whole genome shotgun (WGS) entry which is preliminary data.</text>
</comment>
<evidence type="ECO:0000256" key="1">
    <source>
        <dbReference type="ARBA" id="ARBA00000452"/>
    </source>
</evidence>
<dbReference type="SUPFAM" id="SSF52096">
    <property type="entry name" value="ClpP/crotonase"/>
    <property type="match status" value="1"/>
</dbReference>
<organism evidence="7 8">
    <name type="scientific">Cuscuta australis</name>
    <dbReference type="NCBI Taxonomy" id="267555"/>
    <lineage>
        <taxon>Eukaryota</taxon>
        <taxon>Viridiplantae</taxon>
        <taxon>Streptophyta</taxon>
        <taxon>Embryophyta</taxon>
        <taxon>Tracheophyta</taxon>
        <taxon>Spermatophyta</taxon>
        <taxon>Magnoliopsida</taxon>
        <taxon>eudicotyledons</taxon>
        <taxon>Gunneridae</taxon>
        <taxon>Pentapetalae</taxon>
        <taxon>asterids</taxon>
        <taxon>lamiids</taxon>
        <taxon>Solanales</taxon>
        <taxon>Convolvulaceae</taxon>
        <taxon>Cuscuteae</taxon>
        <taxon>Cuscuta</taxon>
        <taxon>Cuscuta subgen. Grammica</taxon>
        <taxon>Cuscuta sect. Cleistogrammica</taxon>
    </lineage>
</organism>
<keyword evidence="8" id="KW-1185">Reference proteome</keyword>
<proteinExistence type="inferred from homology"/>
<dbReference type="PANTHER" id="PTHR11941:SF75">
    <property type="entry name" value="ENOYL-COA HYDRATASE_ISOMERASE FAMILY PROTEIN"/>
    <property type="match status" value="1"/>
</dbReference>
<dbReference type="EMBL" id="NQVE01000209">
    <property type="protein sequence ID" value="RAL38374.1"/>
    <property type="molecule type" value="Genomic_DNA"/>
</dbReference>
<dbReference type="Gene3D" id="3.90.226.10">
    <property type="entry name" value="2-enoyl-CoA Hydratase, Chain A, domain 1"/>
    <property type="match status" value="1"/>
</dbReference>
<dbReference type="InterPro" id="IPR029045">
    <property type="entry name" value="ClpP/crotonase-like_dom_sf"/>
</dbReference>
<sequence length="284" mass="30798">MCSLEKRGDIFYLTLTGVDEHRLNPALISSIAASLAEVKSKADRGSVLITKAEGNFFSNGFDFKYAQAAGSPEGAMDRLKHMVEVFKPVAAELISLPMPTIAAVTGHAAAAGLMLAICHDYVAMRSDRGVLYMSELDLGLPLPEYFTALIRSKVGSRAARRSLVLQSAKLRAGEALGLGLIDSAHAGAKETADAAEQLAETLSKRRWDGKIYAVLRKALIPEITSHKRNISQCLLLAENWIDIKKAQAGKMTLIRYESGWAYPDLLVLRSPCRPNRCSLPVVSG</sequence>
<dbReference type="FunFam" id="3.90.226.10:FF:000049">
    <property type="entry name" value="Enoyl-CoA delta isomerase 3"/>
    <property type="match status" value="1"/>
</dbReference>